<reference evidence="2" key="1">
    <citation type="submission" date="2016-10" db="EMBL/GenBank/DDBJ databases">
        <authorList>
            <person name="Varghese N."/>
            <person name="Submissions S."/>
        </authorList>
    </citation>
    <scope>NUCLEOTIDE SEQUENCE [LARGE SCALE GENOMIC DNA]</scope>
    <source>
        <strain evidence="2">CGMCC 1.10218</strain>
    </source>
</reference>
<dbReference type="AlphaFoldDB" id="A0A1H7A183"/>
<evidence type="ECO:0000313" key="1">
    <source>
        <dbReference type="EMBL" id="SEJ55752.1"/>
    </source>
</evidence>
<name>A0A1H7A183_9DEIO</name>
<dbReference type="RefSeq" id="WP_092264819.1">
    <property type="nucleotide sequence ID" value="NZ_FNZA01000010.1"/>
</dbReference>
<evidence type="ECO:0000313" key="2">
    <source>
        <dbReference type="Proteomes" id="UP000199223"/>
    </source>
</evidence>
<dbReference type="Gene3D" id="3.20.20.80">
    <property type="entry name" value="Glycosidases"/>
    <property type="match status" value="1"/>
</dbReference>
<dbReference type="Proteomes" id="UP000199223">
    <property type="component" value="Unassembled WGS sequence"/>
</dbReference>
<dbReference type="SUPFAM" id="SSF51445">
    <property type="entry name" value="(Trans)glycosidases"/>
    <property type="match status" value="1"/>
</dbReference>
<evidence type="ECO:0008006" key="3">
    <source>
        <dbReference type="Google" id="ProtNLM"/>
    </source>
</evidence>
<dbReference type="OrthoDB" id="9816564at2"/>
<organism evidence="1 2">
    <name type="scientific">Deinococcus reticulitermitis</name>
    <dbReference type="NCBI Taxonomy" id="856736"/>
    <lineage>
        <taxon>Bacteria</taxon>
        <taxon>Thermotogati</taxon>
        <taxon>Deinococcota</taxon>
        <taxon>Deinococci</taxon>
        <taxon>Deinococcales</taxon>
        <taxon>Deinococcaceae</taxon>
        <taxon>Deinococcus</taxon>
    </lineage>
</organism>
<dbReference type="STRING" id="856736.SAMN04488058_110107"/>
<dbReference type="InterPro" id="IPR017853">
    <property type="entry name" value="GH"/>
</dbReference>
<protein>
    <recommendedName>
        <fullName evidence="3">Beta-glucosidase/6-phospho-beta-glucosidase/beta-galactosidase</fullName>
    </recommendedName>
</protein>
<proteinExistence type="predicted"/>
<gene>
    <name evidence="1" type="ORF">SAMN04488058_110107</name>
</gene>
<sequence>MQRPLFQSFLMGGFECSTHRRPSGRRVDVIDATGHDRFALADYRRLAHSGLRTARDGLRWHLIERRPGEYDFLSAEGQVLGARQAGVQVIWDLMHYGFPDFVDVFSPEFPGIFARYARAAAEFLRVHTTGTLWVCPINEISFASWAGGEVGYFNPCATGRGPELKRQLVRAAVAAMRAVRGVDPGARFLHAEPLIRVHPVPDQDPFEALLAHEGQFETLDLLLGRREPELGGAEDLVDVVGVNYYPYNQWRHHPDPAGRETVHFDHPDHQPLHELLREVHARFGRPLLISETGAEDAARVPWFEAVRREVDFARRSGIPVEGLCLYPIVNHPGWDDDRHCHNGVWDYADAAGERPGFEPLLRLLHGELSPVS</sequence>
<keyword evidence="2" id="KW-1185">Reference proteome</keyword>
<dbReference type="EMBL" id="FNZA01000010">
    <property type="protein sequence ID" value="SEJ55752.1"/>
    <property type="molecule type" value="Genomic_DNA"/>
</dbReference>
<accession>A0A1H7A183</accession>